<comment type="similarity">
    <text evidence="1">Belongs to the asparaginase 1 family.</text>
</comment>
<dbReference type="InterPro" id="IPR027474">
    <property type="entry name" value="L-asparaginase_N"/>
</dbReference>
<dbReference type="PIRSF" id="PIRSF500176">
    <property type="entry name" value="L_ASNase"/>
    <property type="match status" value="1"/>
</dbReference>
<dbReference type="SMART" id="SM00870">
    <property type="entry name" value="Asparaginase"/>
    <property type="match status" value="1"/>
</dbReference>
<dbReference type="AlphaFoldDB" id="A0A7V2ZMS6"/>
<evidence type="ECO:0000256" key="2">
    <source>
        <dbReference type="ARBA" id="ARBA00022801"/>
    </source>
</evidence>
<feature type="domain" description="Asparaginase/glutaminase C-terminal" evidence="6">
    <location>
        <begin position="207"/>
        <end position="322"/>
    </location>
</feature>
<evidence type="ECO:0000256" key="3">
    <source>
        <dbReference type="PIRSR" id="PIRSR001220-1"/>
    </source>
</evidence>
<dbReference type="Gene3D" id="3.40.50.1170">
    <property type="entry name" value="L-asparaginase, N-terminal domain"/>
    <property type="match status" value="1"/>
</dbReference>
<keyword evidence="2" id="KW-0378">Hydrolase</keyword>
<protein>
    <submittedName>
        <fullName evidence="7">Asparaginase</fullName>
    </submittedName>
</protein>
<dbReference type="CDD" id="cd08964">
    <property type="entry name" value="L-asparaginase_II"/>
    <property type="match status" value="1"/>
</dbReference>
<feature type="domain" description="L-asparaginase N-terminal" evidence="5">
    <location>
        <begin position="3"/>
        <end position="191"/>
    </location>
</feature>
<gene>
    <name evidence="7" type="ORF">ENS31_14800</name>
</gene>
<reference evidence="7" key="1">
    <citation type="journal article" date="2020" name="mSystems">
        <title>Genome- and Community-Level Interaction Insights into Carbon Utilization and Element Cycling Functions of Hydrothermarchaeota in Hydrothermal Sediment.</title>
        <authorList>
            <person name="Zhou Z."/>
            <person name="Liu Y."/>
            <person name="Xu W."/>
            <person name="Pan J."/>
            <person name="Luo Z.H."/>
            <person name="Li M."/>
        </authorList>
    </citation>
    <scope>NUCLEOTIDE SEQUENCE [LARGE SCALE GENOMIC DNA]</scope>
    <source>
        <strain evidence="7">SpSt-479</strain>
    </source>
</reference>
<dbReference type="InterPro" id="IPR040919">
    <property type="entry name" value="Asparaginase_C"/>
</dbReference>
<evidence type="ECO:0000256" key="1">
    <source>
        <dbReference type="ARBA" id="ARBA00010518"/>
    </source>
</evidence>
<dbReference type="InterPro" id="IPR027473">
    <property type="entry name" value="L-asparaginase_C"/>
</dbReference>
<name>A0A7V2ZMS6_9BACT</name>
<dbReference type="Gene3D" id="3.40.50.40">
    <property type="match status" value="1"/>
</dbReference>
<dbReference type="PROSITE" id="PS00917">
    <property type="entry name" value="ASN_GLN_ASE_2"/>
    <property type="match status" value="1"/>
</dbReference>
<organism evidence="7">
    <name type="scientific">Ignavibacterium album</name>
    <dbReference type="NCBI Taxonomy" id="591197"/>
    <lineage>
        <taxon>Bacteria</taxon>
        <taxon>Pseudomonadati</taxon>
        <taxon>Ignavibacteriota</taxon>
        <taxon>Ignavibacteria</taxon>
        <taxon>Ignavibacteriales</taxon>
        <taxon>Ignavibacteriaceae</taxon>
        <taxon>Ignavibacterium</taxon>
    </lineage>
</organism>
<dbReference type="GO" id="GO:0006528">
    <property type="term" value="P:asparagine metabolic process"/>
    <property type="evidence" value="ECO:0007669"/>
    <property type="project" value="InterPro"/>
</dbReference>
<dbReference type="PANTHER" id="PTHR11707:SF28">
    <property type="entry name" value="60 KDA LYSOPHOSPHOLIPASE"/>
    <property type="match status" value="1"/>
</dbReference>
<evidence type="ECO:0000313" key="7">
    <source>
        <dbReference type="EMBL" id="HFI92785.1"/>
    </source>
</evidence>
<accession>A0A7V2ZMS6</accession>
<sequence>MKKILVVFTGGTFSMMIDQTTGGAIPRYSGGELLDMIPEAKELAEIEYYDFGKYPGPHVTPQLMLQLSKKIKQLLSENHYDGVIVTHGTDTLEETAYFLDLTVNTEVPIVMIGSMKNSSEPDWDGPRNLIDAIHICLNDNSKNMGVLVCLNGEINAASEVTKIYSDSVESFKSLDFGSLGFVKNGKVIYNRLPHYLEKIETDVIDDNVDMLTVYAGMNEKFFRFSADSGASGIVVEALGVGNVPPPAFEGIKYAVEKGIPVVLTSRCPAGETDYIYSYPGAGKHLHDIGVIFADYINGQKARIKLIIVLGKTRDINEIRRYFEGPRTKYKDV</sequence>
<evidence type="ECO:0000259" key="5">
    <source>
        <dbReference type="Pfam" id="PF00710"/>
    </source>
</evidence>
<dbReference type="InterPro" id="IPR036152">
    <property type="entry name" value="Asp/glu_Ase-like_sf"/>
</dbReference>
<dbReference type="InterPro" id="IPR006034">
    <property type="entry name" value="Asparaginase/glutaminase-like"/>
</dbReference>
<dbReference type="InterPro" id="IPR037152">
    <property type="entry name" value="L-asparaginase_N_sf"/>
</dbReference>
<evidence type="ECO:0000256" key="4">
    <source>
        <dbReference type="PROSITE-ProRule" id="PRU10100"/>
    </source>
</evidence>
<dbReference type="PIRSF" id="PIRSF001220">
    <property type="entry name" value="L-ASNase_gatD"/>
    <property type="match status" value="1"/>
</dbReference>
<dbReference type="EMBL" id="DSUJ01000011">
    <property type="protein sequence ID" value="HFI92785.1"/>
    <property type="molecule type" value="Genomic_DNA"/>
</dbReference>
<feature type="active site" description="O-isoaspartyl threonine intermediate" evidence="3">
    <location>
        <position position="12"/>
    </location>
</feature>
<dbReference type="PANTHER" id="PTHR11707">
    <property type="entry name" value="L-ASPARAGINASE"/>
    <property type="match status" value="1"/>
</dbReference>
<proteinExistence type="inferred from homology"/>
<evidence type="ECO:0000259" key="6">
    <source>
        <dbReference type="Pfam" id="PF17763"/>
    </source>
</evidence>
<dbReference type="GO" id="GO:0004067">
    <property type="term" value="F:asparaginase activity"/>
    <property type="evidence" value="ECO:0007669"/>
    <property type="project" value="UniProtKB-UniRule"/>
</dbReference>
<dbReference type="Pfam" id="PF00710">
    <property type="entry name" value="Asparaginase"/>
    <property type="match status" value="1"/>
</dbReference>
<dbReference type="PRINTS" id="PR00139">
    <property type="entry name" value="ASNGLNASE"/>
</dbReference>
<dbReference type="Pfam" id="PF17763">
    <property type="entry name" value="Asparaginase_C"/>
    <property type="match status" value="1"/>
</dbReference>
<dbReference type="InterPro" id="IPR004550">
    <property type="entry name" value="AsnASE_II"/>
</dbReference>
<dbReference type="PROSITE" id="PS51732">
    <property type="entry name" value="ASN_GLN_ASE_3"/>
    <property type="match status" value="1"/>
</dbReference>
<dbReference type="SUPFAM" id="SSF53774">
    <property type="entry name" value="Glutaminase/Asparaginase"/>
    <property type="match status" value="1"/>
</dbReference>
<comment type="caution">
    <text evidence="7">The sequence shown here is derived from an EMBL/GenBank/DDBJ whole genome shotgun (WGS) entry which is preliminary data.</text>
</comment>
<dbReference type="InterPro" id="IPR027475">
    <property type="entry name" value="Asparaginase/glutaminase_AS2"/>
</dbReference>
<feature type="active site" evidence="4">
    <location>
        <position position="89"/>
    </location>
</feature>
<dbReference type="FunFam" id="3.40.50.1170:FF:000001">
    <property type="entry name" value="L-asparaginase 2"/>
    <property type="match status" value="1"/>
</dbReference>